<accession>A0ABS9H4L7</accession>
<dbReference type="CDD" id="cd10929">
    <property type="entry name" value="CE4_u5"/>
    <property type="match status" value="1"/>
</dbReference>
<organism evidence="2 3">
    <name type="scientific">Pseudalkalibacillus berkeleyi</name>
    <dbReference type="NCBI Taxonomy" id="1069813"/>
    <lineage>
        <taxon>Bacteria</taxon>
        <taxon>Bacillati</taxon>
        <taxon>Bacillota</taxon>
        <taxon>Bacilli</taxon>
        <taxon>Bacillales</taxon>
        <taxon>Fictibacillaceae</taxon>
        <taxon>Pseudalkalibacillus</taxon>
    </lineage>
</organism>
<protein>
    <submittedName>
        <fullName evidence="2">Polysaccharide deacetylase family protein</fullName>
    </submittedName>
</protein>
<evidence type="ECO:0000313" key="2">
    <source>
        <dbReference type="EMBL" id="MCF6138728.1"/>
    </source>
</evidence>
<feature type="domain" description="NodB homology" evidence="1">
    <location>
        <begin position="45"/>
        <end position="189"/>
    </location>
</feature>
<dbReference type="Pfam" id="PF01522">
    <property type="entry name" value="Polysacc_deac_1"/>
    <property type="match status" value="1"/>
</dbReference>
<dbReference type="Gene3D" id="3.20.20.370">
    <property type="entry name" value="Glycoside hydrolase/deacetylase"/>
    <property type="match status" value="1"/>
</dbReference>
<dbReference type="Proteomes" id="UP001649381">
    <property type="component" value="Unassembled WGS sequence"/>
</dbReference>
<dbReference type="SUPFAM" id="SSF88713">
    <property type="entry name" value="Glycoside hydrolase/deacetylase"/>
    <property type="match status" value="1"/>
</dbReference>
<dbReference type="EMBL" id="JAKIJS010000001">
    <property type="protein sequence ID" value="MCF6138728.1"/>
    <property type="molecule type" value="Genomic_DNA"/>
</dbReference>
<proteinExistence type="predicted"/>
<dbReference type="InterPro" id="IPR002509">
    <property type="entry name" value="NODB_dom"/>
</dbReference>
<gene>
    <name evidence="2" type="ORF">L2716_13410</name>
</gene>
<name>A0ABS9H4L7_9BACL</name>
<keyword evidence="3" id="KW-1185">Reference proteome</keyword>
<comment type="caution">
    <text evidence="2">The sequence shown here is derived from an EMBL/GenBank/DDBJ whole genome shotgun (WGS) entry which is preliminary data.</text>
</comment>
<dbReference type="InterPro" id="IPR011330">
    <property type="entry name" value="Glyco_hydro/deAcase_b/a-brl"/>
</dbReference>
<dbReference type="RefSeq" id="WP_236336469.1">
    <property type="nucleotide sequence ID" value="NZ_JAKIJS010000001.1"/>
</dbReference>
<sequence>MKSNNINQHRKTGTLVVSLDFELFWGLWDQGFDRDDYQNNIIGIQKNVPETLHLFNTFNVHATWAVVGFMYYKNKQELLAEMKNASSIMQARMSLARYIKELENIQSEDPFHFAPSLIRLISSYPHQEIATHTYSHHYSLENKNTHVFREDLRNALNISRRNGHTISSIVFPKNQINEEHLAICRENNLSTYRGNESSWFYDISANERRKYIKRALRLLDTYVNISGHHTYTVNRDNPLPLNVPSSRQIKPYSKKLRMLEPLRLKRIKDGLTHAAKKGEVFHIWWHPHNFGANFKENMHFLREVLTHYADLKTNYGMTSKTMNEVYQEKSKVFQMEASK</sequence>
<evidence type="ECO:0000259" key="1">
    <source>
        <dbReference type="Pfam" id="PF01522"/>
    </source>
</evidence>
<evidence type="ECO:0000313" key="3">
    <source>
        <dbReference type="Proteomes" id="UP001649381"/>
    </source>
</evidence>
<reference evidence="2 3" key="1">
    <citation type="submission" date="2022-01" db="EMBL/GenBank/DDBJ databases">
        <title>Alkalihalobacillus sp. EGI L200015, a novel bacterium isolated from a salt lake sediment.</title>
        <authorList>
            <person name="Gao L."/>
            <person name="Fang B.-Z."/>
            <person name="Li W.-J."/>
        </authorList>
    </citation>
    <scope>NUCLEOTIDE SEQUENCE [LARGE SCALE GENOMIC DNA]</scope>
    <source>
        <strain evidence="2 3">KCTC 12718</strain>
    </source>
</reference>